<feature type="transmembrane region" description="Helical" evidence="5">
    <location>
        <begin position="235"/>
        <end position="256"/>
    </location>
</feature>
<comment type="subcellular location">
    <subcellularLocation>
        <location evidence="1">Membrane</location>
        <topology evidence="1">Multi-pass membrane protein</topology>
    </subcellularLocation>
</comment>
<evidence type="ECO:0000256" key="2">
    <source>
        <dbReference type="ARBA" id="ARBA00022692"/>
    </source>
</evidence>
<keyword evidence="4 5" id="KW-0472">Membrane</keyword>
<feature type="transmembrane region" description="Helical" evidence="5">
    <location>
        <begin position="359"/>
        <end position="384"/>
    </location>
</feature>
<keyword evidence="7" id="KW-1185">Reference proteome</keyword>
<dbReference type="Pfam" id="PF00654">
    <property type="entry name" value="Voltage_CLC"/>
    <property type="match status" value="1"/>
</dbReference>
<keyword evidence="2 5" id="KW-0812">Transmembrane</keyword>
<comment type="caution">
    <text evidence="6">The sequence shown here is derived from an EMBL/GenBank/DDBJ whole genome shotgun (WGS) entry which is preliminary data.</text>
</comment>
<dbReference type="InterPro" id="IPR014743">
    <property type="entry name" value="Cl-channel_core"/>
</dbReference>
<evidence type="ECO:0000256" key="4">
    <source>
        <dbReference type="ARBA" id="ARBA00023136"/>
    </source>
</evidence>
<proteinExistence type="predicted"/>
<feature type="transmembrane region" description="Helical" evidence="5">
    <location>
        <begin position="333"/>
        <end position="353"/>
    </location>
</feature>
<dbReference type="AlphaFoldDB" id="A0AAE4JZP2"/>
<dbReference type="GO" id="GO:0016020">
    <property type="term" value="C:membrane"/>
    <property type="evidence" value="ECO:0007669"/>
    <property type="project" value="UniProtKB-SubCell"/>
</dbReference>
<dbReference type="Gene3D" id="1.10.3080.10">
    <property type="entry name" value="Clc chloride channel"/>
    <property type="match status" value="1"/>
</dbReference>
<evidence type="ECO:0000313" key="6">
    <source>
        <dbReference type="EMBL" id="MDS3861057.1"/>
    </source>
</evidence>
<feature type="transmembrane region" description="Helical" evidence="5">
    <location>
        <begin position="268"/>
        <end position="291"/>
    </location>
</feature>
<dbReference type="CDD" id="cd00400">
    <property type="entry name" value="Voltage_gated_ClC"/>
    <property type="match status" value="1"/>
</dbReference>
<sequence>MTDLLKEEKVLPYPKLLLYAAGVGLLGGLLATLFYLAMKLGFSLLWNELPGRAILPTWDQLRYRVWIIAGIGGLLVGLVVKYMGAAGGLAGAVQELHEKGKLDYTKLPGTALASWLSLTVGSSAGPESPLIDINGGVGSWIADRLKLSTRDARILTFCGMGAGMGVFFSAPLGAALFVLEIPHRRGLEFCEAIIPTLMSAFMGFAVFRCATGVTFGGIYDFPPYEQLRPIDIGSAILLGIIGAGVGLLFLGIDFIIQRLVTPLRNRPLLLITLGGLAFGLIAMAFPITLFYGEAQIQEILDTGMRYSAWLLFLIAIMKMLALSLSLQSGFKGGVVFPVFFVGACVGMGVHQLIPGIPLSVALVCMMAAIGVSIVNAPMSMIMILSTISHTSITPLITTATLTSFILTQEFSIVPTQQCRQDLH</sequence>
<dbReference type="InterPro" id="IPR050368">
    <property type="entry name" value="ClC-type_chloride_channel"/>
</dbReference>
<dbReference type="SUPFAM" id="SSF81340">
    <property type="entry name" value="Clc chloride channel"/>
    <property type="match status" value="1"/>
</dbReference>
<reference evidence="7" key="1">
    <citation type="submission" date="2023-07" db="EMBL/GenBank/DDBJ databases">
        <authorList>
            <person name="Luz R."/>
            <person name="Cordeiro R."/>
            <person name="Fonseca A."/>
            <person name="Goncalves V."/>
        </authorList>
    </citation>
    <scope>NUCLEOTIDE SEQUENCE [LARGE SCALE GENOMIC DNA]</scope>
    <source>
        <strain evidence="7">BACA0444</strain>
    </source>
</reference>
<dbReference type="PANTHER" id="PTHR43427">
    <property type="entry name" value="CHLORIDE CHANNEL PROTEIN CLC-E"/>
    <property type="match status" value="1"/>
</dbReference>
<dbReference type="InterPro" id="IPR001807">
    <property type="entry name" value="ClC"/>
</dbReference>
<dbReference type="RefSeq" id="WP_322878314.1">
    <property type="nucleotide sequence ID" value="NZ_JAVMIP010000008.1"/>
</dbReference>
<evidence type="ECO:0000256" key="3">
    <source>
        <dbReference type="ARBA" id="ARBA00022989"/>
    </source>
</evidence>
<feature type="transmembrane region" description="Helical" evidence="5">
    <location>
        <begin position="306"/>
        <end position="326"/>
    </location>
</feature>
<feature type="transmembrane region" description="Helical" evidence="5">
    <location>
        <begin position="192"/>
        <end position="215"/>
    </location>
</feature>
<dbReference type="PRINTS" id="PR00762">
    <property type="entry name" value="CLCHANNEL"/>
</dbReference>
<dbReference type="Proteomes" id="UP001268256">
    <property type="component" value="Unassembled WGS sequence"/>
</dbReference>
<feature type="transmembrane region" description="Helical" evidence="5">
    <location>
        <begin position="154"/>
        <end position="180"/>
    </location>
</feature>
<dbReference type="PANTHER" id="PTHR43427:SF12">
    <property type="entry name" value="CHLORIDE TRANSPORTER"/>
    <property type="match status" value="1"/>
</dbReference>
<dbReference type="GO" id="GO:0015108">
    <property type="term" value="F:chloride transmembrane transporter activity"/>
    <property type="evidence" value="ECO:0007669"/>
    <property type="project" value="InterPro"/>
</dbReference>
<protein>
    <submittedName>
        <fullName evidence="6">Chloride channel protein</fullName>
    </submittedName>
</protein>
<feature type="transmembrane region" description="Helical" evidence="5">
    <location>
        <begin position="16"/>
        <end position="42"/>
    </location>
</feature>
<gene>
    <name evidence="6" type="ORF">RIF25_09595</name>
</gene>
<evidence type="ECO:0000256" key="5">
    <source>
        <dbReference type="SAM" id="Phobius"/>
    </source>
</evidence>
<accession>A0AAE4JZP2</accession>
<keyword evidence="3 5" id="KW-1133">Transmembrane helix</keyword>
<name>A0AAE4JZP2_9CYAN</name>
<evidence type="ECO:0000256" key="1">
    <source>
        <dbReference type="ARBA" id="ARBA00004141"/>
    </source>
</evidence>
<evidence type="ECO:0000313" key="7">
    <source>
        <dbReference type="Proteomes" id="UP001268256"/>
    </source>
</evidence>
<organism evidence="6 7">
    <name type="scientific">Pseudocalidococcus azoricus BACA0444</name>
    <dbReference type="NCBI Taxonomy" id="2918990"/>
    <lineage>
        <taxon>Bacteria</taxon>
        <taxon>Bacillati</taxon>
        <taxon>Cyanobacteriota</taxon>
        <taxon>Cyanophyceae</taxon>
        <taxon>Acaryochloridales</taxon>
        <taxon>Thermosynechococcaceae</taxon>
        <taxon>Pseudocalidococcus</taxon>
        <taxon>Pseudocalidococcus azoricus</taxon>
    </lineage>
</organism>
<feature type="transmembrane region" description="Helical" evidence="5">
    <location>
        <begin position="63"/>
        <end position="83"/>
    </location>
</feature>
<dbReference type="EMBL" id="JAVMIP010000008">
    <property type="protein sequence ID" value="MDS3861057.1"/>
    <property type="molecule type" value="Genomic_DNA"/>
</dbReference>